<keyword evidence="2" id="KW-1185">Reference proteome</keyword>
<accession>A0A4C1ZYG4</accession>
<dbReference type="Proteomes" id="UP000299102">
    <property type="component" value="Unassembled WGS sequence"/>
</dbReference>
<comment type="caution">
    <text evidence="1">The sequence shown here is derived from an EMBL/GenBank/DDBJ whole genome shotgun (WGS) entry which is preliminary data.</text>
</comment>
<proteinExistence type="predicted"/>
<protein>
    <submittedName>
        <fullName evidence="1">Uncharacterized protein</fullName>
    </submittedName>
</protein>
<evidence type="ECO:0000313" key="2">
    <source>
        <dbReference type="Proteomes" id="UP000299102"/>
    </source>
</evidence>
<reference evidence="1 2" key="1">
    <citation type="journal article" date="2019" name="Commun. Biol.">
        <title>The bagworm genome reveals a unique fibroin gene that provides high tensile strength.</title>
        <authorList>
            <person name="Kono N."/>
            <person name="Nakamura H."/>
            <person name="Ohtoshi R."/>
            <person name="Tomita M."/>
            <person name="Numata K."/>
            <person name="Arakawa K."/>
        </authorList>
    </citation>
    <scope>NUCLEOTIDE SEQUENCE [LARGE SCALE GENOMIC DNA]</scope>
</reference>
<evidence type="ECO:0000313" key="1">
    <source>
        <dbReference type="EMBL" id="GBP91657.1"/>
    </source>
</evidence>
<sequence length="136" mass="15795">MTHFRVLSRPCERERNTSDLYFTPLANARVEERQHERRTQLIRELFCQLFISYSNVQERFKFNIGSVSELKAGLGSGSRVLSKKNLKFICKRLSRIRKRIYHEPLSMGYTTDYAHAHDRAGDDAQGGIDRSTRVAS</sequence>
<gene>
    <name evidence="1" type="ORF">EVAR_90832_1</name>
</gene>
<dbReference type="AlphaFoldDB" id="A0A4C1ZYG4"/>
<organism evidence="1 2">
    <name type="scientific">Eumeta variegata</name>
    <name type="common">Bagworm moth</name>
    <name type="synonym">Eumeta japonica</name>
    <dbReference type="NCBI Taxonomy" id="151549"/>
    <lineage>
        <taxon>Eukaryota</taxon>
        <taxon>Metazoa</taxon>
        <taxon>Ecdysozoa</taxon>
        <taxon>Arthropoda</taxon>
        <taxon>Hexapoda</taxon>
        <taxon>Insecta</taxon>
        <taxon>Pterygota</taxon>
        <taxon>Neoptera</taxon>
        <taxon>Endopterygota</taxon>
        <taxon>Lepidoptera</taxon>
        <taxon>Glossata</taxon>
        <taxon>Ditrysia</taxon>
        <taxon>Tineoidea</taxon>
        <taxon>Psychidae</taxon>
        <taxon>Oiketicinae</taxon>
        <taxon>Eumeta</taxon>
    </lineage>
</organism>
<name>A0A4C1ZYG4_EUMVA</name>
<dbReference type="EMBL" id="BGZK01002192">
    <property type="protein sequence ID" value="GBP91657.1"/>
    <property type="molecule type" value="Genomic_DNA"/>
</dbReference>